<dbReference type="SUPFAM" id="SSF55874">
    <property type="entry name" value="ATPase domain of HSP90 chaperone/DNA topoisomerase II/histidine kinase"/>
    <property type="match status" value="1"/>
</dbReference>
<evidence type="ECO:0000256" key="5">
    <source>
        <dbReference type="ARBA" id="ARBA00023012"/>
    </source>
</evidence>
<dbReference type="Gene3D" id="3.40.50.2300">
    <property type="match status" value="1"/>
</dbReference>
<dbReference type="CDD" id="cd17574">
    <property type="entry name" value="REC_OmpR"/>
    <property type="match status" value="1"/>
</dbReference>
<comment type="catalytic activity">
    <reaction evidence="1">
        <text>ATP + protein L-histidine = ADP + protein N-phospho-L-histidine.</text>
        <dbReference type="EC" id="2.7.13.3"/>
    </reaction>
</comment>
<keyword evidence="4" id="KW-0808">Transferase</keyword>
<evidence type="ECO:0000256" key="1">
    <source>
        <dbReference type="ARBA" id="ARBA00000085"/>
    </source>
</evidence>
<feature type="modified residue" description="4-aspartylphosphate" evidence="6">
    <location>
        <position position="51"/>
    </location>
</feature>
<evidence type="ECO:0000313" key="10">
    <source>
        <dbReference type="Proteomes" id="UP000594468"/>
    </source>
</evidence>
<evidence type="ECO:0000259" key="7">
    <source>
        <dbReference type="PROSITE" id="PS50109"/>
    </source>
</evidence>
<dbReference type="KEGG" id="pmet:G4Y79_07395"/>
<keyword evidence="3 6" id="KW-0597">Phosphoprotein</keyword>
<evidence type="ECO:0000256" key="2">
    <source>
        <dbReference type="ARBA" id="ARBA00012438"/>
    </source>
</evidence>
<dbReference type="InterPro" id="IPR011006">
    <property type="entry name" value="CheY-like_superfamily"/>
</dbReference>
<gene>
    <name evidence="9" type="ORF">G4Y79_07395</name>
</gene>
<dbReference type="SMART" id="SM00448">
    <property type="entry name" value="REC"/>
    <property type="match status" value="1"/>
</dbReference>
<evidence type="ECO:0000256" key="3">
    <source>
        <dbReference type="ARBA" id="ARBA00022553"/>
    </source>
</evidence>
<reference evidence="9 10" key="1">
    <citation type="submission" date="2020-02" db="EMBL/GenBank/DDBJ databases">
        <authorList>
            <person name="Zheng R.K."/>
            <person name="Sun C.M."/>
        </authorList>
    </citation>
    <scope>NUCLEOTIDE SEQUENCE [LARGE SCALE GENOMIC DNA]</scope>
    <source>
        <strain evidence="10">rifampicinis</strain>
    </source>
</reference>
<dbReference type="Gene3D" id="3.30.565.10">
    <property type="entry name" value="Histidine kinase-like ATPase, C-terminal domain"/>
    <property type="match status" value="1"/>
</dbReference>
<dbReference type="PROSITE" id="PS50109">
    <property type="entry name" value="HIS_KIN"/>
    <property type="match status" value="1"/>
</dbReference>
<feature type="domain" description="Response regulatory" evidence="8">
    <location>
        <begin position="3"/>
        <end position="118"/>
    </location>
</feature>
<dbReference type="InterPro" id="IPR036890">
    <property type="entry name" value="HATPase_C_sf"/>
</dbReference>
<evidence type="ECO:0000256" key="6">
    <source>
        <dbReference type="PROSITE-ProRule" id="PRU00169"/>
    </source>
</evidence>
<evidence type="ECO:0000256" key="4">
    <source>
        <dbReference type="ARBA" id="ARBA00022777"/>
    </source>
</evidence>
<dbReference type="PROSITE" id="PS50110">
    <property type="entry name" value="RESPONSE_REGULATORY"/>
    <property type="match status" value="1"/>
</dbReference>
<sequence>MKTILVIEDIDITRELIVHTLRQDYHILEARDGIEGLEIARQHPPNLILCDIAMPDMDGYQVISELRKDDQTASIPFIFLTAFDEREAIRYGMALGADDYLTKPFSVEELRTAVRAGLQKKALHDKHLHQKMDELRNNITTALPHELRTVVMVLEGYLQVMMDGSNEENQSLLLTMNQYAERLHRMSDKFLWYTELQTGVIKPADHPLQDAHKIITEAAIKHATSLNRQDDLRLQLAPTALCIVPEQLSVIMRELVENACQYSEAGTPIHIVGEPNNAHYFLHIEDQGRGMTPEQIAEVGAFMQFERDTYEQQGTGLGLVITKRLLELNGGSLTIHSDYGQSTHVMCTLSQS</sequence>
<dbReference type="Proteomes" id="UP000594468">
    <property type="component" value="Chromosome"/>
</dbReference>
<dbReference type="AlphaFoldDB" id="A0A7S8ECF9"/>
<dbReference type="InterPro" id="IPR001789">
    <property type="entry name" value="Sig_transdc_resp-reg_receiver"/>
</dbReference>
<dbReference type="PANTHER" id="PTHR43547:SF2">
    <property type="entry name" value="HYBRID SIGNAL TRANSDUCTION HISTIDINE KINASE C"/>
    <property type="match status" value="1"/>
</dbReference>
<dbReference type="InterPro" id="IPR003594">
    <property type="entry name" value="HATPase_dom"/>
</dbReference>
<dbReference type="Pfam" id="PF00072">
    <property type="entry name" value="Response_reg"/>
    <property type="match status" value="1"/>
</dbReference>
<dbReference type="SUPFAM" id="SSF52172">
    <property type="entry name" value="CheY-like"/>
    <property type="match status" value="1"/>
</dbReference>
<dbReference type="GO" id="GO:0000155">
    <property type="term" value="F:phosphorelay sensor kinase activity"/>
    <property type="evidence" value="ECO:0007669"/>
    <property type="project" value="InterPro"/>
</dbReference>
<dbReference type="EC" id="2.7.13.3" evidence="2"/>
<dbReference type="EMBL" id="CP062983">
    <property type="protein sequence ID" value="QPC84188.1"/>
    <property type="molecule type" value="Genomic_DNA"/>
</dbReference>
<keyword evidence="5" id="KW-0902">Two-component regulatory system</keyword>
<accession>A0A7S8ECF9</accession>
<keyword evidence="10" id="KW-1185">Reference proteome</keyword>
<keyword evidence="4" id="KW-0418">Kinase</keyword>
<proteinExistence type="predicted"/>
<dbReference type="Pfam" id="PF02518">
    <property type="entry name" value="HATPase_c"/>
    <property type="match status" value="1"/>
</dbReference>
<protein>
    <recommendedName>
        <fullName evidence="2">histidine kinase</fullName>
        <ecNumber evidence="2">2.7.13.3</ecNumber>
    </recommendedName>
</protein>
<evidence type="ECO:0000259" key="8">
    <source>
        <dbReference type="PROSITE" id="PS50110"/>
    </source>
</evidence>
<dbReference type="RefSeq" id="WP_195172252.1">
    <property type="nucleotide sequence ID" value="NZ_CP062983.1"/>
</dbReference>
<organism evidence="9 10">
    <name type="scientific">Phototrophicus methaneseepsis</name>
    <dbReference type="NCBI Taxonomy" id="2710758"/>
    <lineage>
        <taxon>Bacteria</taxon>
        <taxon>Bacillati</taxon>
        <taxon>Chloroflexota</taxon>
        <taxon>Candidatus Thermofontia</taxon>
        <taxon>Phototrophicales</taxon>
        <taxon>Phototrophicaceae</taxon>
        <taxon>Phototrophicus</taxon>
    </lineage>
</organism>
<dbReference type="PANTHER" id="PTHR43547">
    <property type="entry name" value="TWO-COMPONENT HISTIDINE KINASE"/>
    <property type="match status" value="1"/>
</dbReference>
<evidence type="ECO:0000313" key="9">
    <source>
        <dbReference type="EMBL" id="QPC84188.1"/>
    </source>
</evidence>
<dbReference type="InterPro" id="IPR004358">
    <property type="entry name" value="Sig_transdc_His_kin-like_C"/>
</dbReference>
<feature type="domain" description="Histidine kinase" evidence="7">
    <location>
        <begin position="142"/>
        <end position="352"/>
    </location>
</feature>
<dbReference type="Gene3D" id="1.10.287.130">
    <property type="match status" value="1"/>
</dbReference>
<dbReference type="SMART" id="SM00387">
    <property type="entry name" value="HATPase_c"/>
    <property type="match status" value="1"/>
</dbReference>
<dbReference type="PRINTS" id="PR00344">
    <property type="entry name" value="BCTRLSENSOR"/>
</dbReference>
<name>A0A7S8ECF9_9CHLR</name>
<dbReference type="InterPro" id="IPR005467">
    <property type="entry name" value="His_kinase_dom"/>
</dbReference>
<dbReference type="SUPFAM" id="SSF47384">
    <property type="entry name" value="Homodimeric domain of signal transducing histidine kinase"/>
    <property type="match status" value="1"/>
</dbReference>
<dbReference type="InterPro" id="IPR036097">
    <property type="entry name" value="HisK_dim/P_sf"/>
</dbReference>